<dbReference type="HOGENOM" id="CLU_001265_54_5_1"/>
<evidence type="ECO:0000256" key="1">
    <source>
        <dbReference type="ARBA" id="ARBA00004141"/>
    </source>
</evidence>
<feature type="transmembrane region" description="Helical" evidence="6">
    <location>
        <begin position="382"/>
        <end position="400"/>
    </location>
</feature>
<proteinExistence type="predicted"/>
<protein>
    <recommendedName>
        <fullName evidence="7">Major facilitator superfamily (MFS) profile domain-containing protein</fullName>
    </recommendedName>
</protein>
<name>W7HPL0_9PEZI</name>
<dbReference type="EMBL" id="KI966421">
    <property type="protein sequence ID" value="EWC46051.1"/>
    <property type="molecule type" value="Genomic_DNA"/>
</dbReference>
<evidence type="ECO:0000256" key="3">
    <source>
        <dbReference type="ARBA" id="ARBA00022692"/>
    </source>
</evidence>
<accession>W7HPL0</accession>
<feature type="transmembrane region" description="Helical" evidence="6">
    <location>
        <begin position="406"/>
        <end position="428"/>
    </location>
</feature>
<dbReference type="InterPro" id="IPR036259">
    <property type="entry name" value="MFS_trans_sf"/>
</dbReference>
<evidence type="ECO:0000256" key="4">
    <source>
        <dbReference type="ARBA" id="ARBA00022989"/>
    </source>
</evidence>
<reference evidence="8 9" key="1">
    <citation type="submission" date="2013-05" db="EMBL/GenBank/DDBJ databases">
        <title>Drechslerella stenobrocha genome reveals carnivorous origination and mechanical trapping mechanism of predatory fungi.</title>
        <authorList>
            <person name="Liu X."/>
            <person name="Zhang W."/>
            <person name="Liu K."/>
        </authorList>
    </citation>
    <scope>NUCLEOTIDE SEQUENCE [LARGE SCALE GENOMIC DNA]</scope>
    <source>
        <strain evidence="8 9">248</strain>
    </source>
</reference>
<dbReference type="Pfam" id="PF07690">
    <property type="entry name" value="MFS_1"/>
    <property type="match status" value="1"/>
</dbReference>
<dbReference type="Gene3D" id="1.20.1250.20">
    <property type="entry name" value="MFS general substrate transporter like domains"/>
    <property type="match status" value="1"/>
</dbReference>
<evidence type="ECO:0000256" key="6">
    <source>
        <dbReference type="SAM" id="Phobius"/>
    </source>
</evidence>
<evidence type="ECO:0000256" key="2">
    <source>
        <dbReference type="ARBA" id="ARBA00022448"/>
    </source>
</evidence>
<dbReference type="GO" id="GO:0022857">
    <property type="term" value="F:transmembrane transporter activity"/>
    <property type="evidence" value="ECO:0007669"/>
    <property type="project" value="InterPro"/>
</dbReference>
<feature type="transmembrane region" description="Helical" evidence="6">
    <location>
        <begin position="480"/>
        <end position="499"/>
    </location>
</feature>
<dbReference type="PANTHER" id="PTHR23504">
    <property type="entry name" value="MAJOR FACILITATOR SUPERFAMILY DOMAIN-CONTAINING PROTEIN 10"/>
    <property type="match status" value="1"/>
</dbReference>
<evidence type="ECO:0000313" key="9">
    <source>
        <dbReference type="Proteomes" id="UP000024837"/>
    </source>
</evidence>
<feature type="transmembrane region" description="Helical" evidence="6">
    <location>
        <begin position="111"/>
        <end position="135"/>
    </location>
</feature>
<feature type="transmembrane region" description="Helical" evidence="6">
    <location>
        <begin position="440"/>
        <end position="460"/>
    </location>
</feature>
<feature type="transmembrane region" description="Helical" evidence="6">
    <location>
        <begin position="86"/>
        <end position="105"/>
    </location>
</feature>
<keyword evidence="4 6" id="KW-1133">Transmembrane helix</keyword>
<feature type="transmembrane region" description="Helical" evidence="6">
    <location>
        <begin position="147"/>
        <end position="166"/>
    </location>
</feature>
<dbReference type="AlphaFoldDB" id="W7HPL0"/>
<feature type="transmembrane region" description="Helical" evidence="6">
    <location>
        <begin position="186"/>
        <end position="210"/>
    </location>
</feature>
<feature type="transmembrane region" description="Helical" evidence="6">
    <location>
        <begin position="350"/>
        <end position="370"/>
    </location>
</feature>
<feature type="transmembrane region" description="Helical" evidence="6">
    <location>
        <begin position="52"/>
        <end position="74"/>
    </location>
</feature>
<dbReference type="SUPFAM" id="SSF103473">
    <property type="entry name" value="MFS general substrate transporter"/>
    <property type="match status" value="1"/>
</dbReference>
<evidence type="ECO:0000313" key="8">
    <source>
        <dbReference type="EMBL" id="EWC46051.1"/>
    </source>
</evidence>
<keyword evidence="5 6" id="KW-0472">Membrane</keyword>
<dbReference type="Proteomes" id="UP000024837">
    <property type="component" value="Unassembled WGS sequence"/>
</dbReference>
<dbReference type="InterPro" id="IPR020846">
    <property type="entry name" value="MFS_dom"/>
</dbReference>
<organism evidence="8 9">
    <name type="scientific">Drechslerella stenobrocha 248</name>
    <dbReference type="NCBI Taxonomy" id="1043628"/>
    <lineage>
        <taxon>Eukaryota</taxon>
        <taxon>Fungi</taxon>
        <taxon>Dikarya</taxon>
        <taxon>Ascomycota</taxon>
        <taxon>Pezizomycotina</taxon>
        <taxon>Orbiliomycetes</taxon>
        <taxon>Orbiliales</taxon>
        <taxon>Orbiliaceae</taxon>
        <taxon>Drechslerella</taxon>
    </lineage>
</organism>
<gene>
    <name evidence="8" type="ORF">DRE_04625</name>
</gene>
<evidence type="ECO:0000259" key="7">
    <source>
        <dbReference type="PROSITE" id="PS50850"/>
    </source>
</evidence>
<evidence type="ECO:0000256" key="5">
    <source>
        <dbReference type="ARBA" id="ARBA00023136"/>
    </source>
</evidence>
<dbReference type="GO" id="GO:0016020">
    <property type="term" value="C:membrane"/>
    <property type="evidence" value="ECO:0007669"/>
    <property type="project" value="UniProtKB-SubCell"/>
</dbReference>
<keyword evidence="2" id="KW-0813">Transport</keyword>
<comment type="subcellular location">
    <subcellularLocation>
        <location evidence="1">Membrane</location>
        <topology evidence="1">Multi-pass membrane protein</topology>
    </subcellularLocation>
</comment>
<feature type="transmembrane region" description="Helical" evidence="6">
    <location>
        <begin position="12"/>
        <end position="40"/>
    </location>
</feature>
<keyword evidence="3 6" id="KW-0812">Transmembrane</keyword>
<dbReference type="CDD" id="cd17330">
    <property type="entry name" value="MFS_SLC46_TetA_like"/>
    <property type="match status" value="1"/>
</dbReference>
<dbReference type="OrthoDB" id="10262656at2759"/>
<feature type="transmembrane region" description="Helical" evidence="6">
    <location>
        <begin position="300"/>
        <end position="321"/>
    </location>
</feature>
<feature type="domain" description="Major facilitator superfamily (MFS) profile" evidence="7">
    <location>
        <begin position="14"/>
        <end position="504"/>
    </location>
</feature>
<sequence>MAPRPPRPDYPVHQMIVLAICRLVEPIAFTSIMPYIYYMVSRFDVTSNEGEIAMWTGSTIAAFAFAEMLTGMLWGNLSDRIGRKPVLIGGLLGTGLSILLFGLAPSMPLALAARALGGLLNGNVGVIQTTVAELVPNREYQPRAFSVMPFVWSLGSIIGPTIGGMLAEPVEHYPKYFAKGSIWDQFPYLLPNLACAIICVVGAVNGILFLDETNSQVLNHPDRGRKAGLWIQDNLAAIFSREATEKQPGSPVTETTPLIKPSSATIVTTTAITTPSTPSTPTTPRKPLTKIWTQQVIHNVIAYGIIAFHTITYDPLISVFLQSPSTSTRLSNPLFFVGGFGLDTQTVGLLFSYQGILSTLFQFVVFTPFVHWAGVRRTFRAVAAAYPLVYLLTPYIAFLPHDNDTLLYIVLYGVLSVKTIFVCLVYPLSNILLTNSSPSLLVLGTINGVAGSLASCMRAIAPMLMGWLYSKGVSMGVMGLSWWVAAVVAAAGGFQAFYITGDDAGSDAGEEKDEEAGTVGIVVVEDAVRPMEAGEVLVVTGRRVSVVV</sequence>
<keyword evidence="9" id="KW-1185">Reference proteome</keyword>
<dbReference type="PROSITE" id="PS50850">
    <property type="entry name" value="MFS"/>
    <property type="match status" value="1"/>
</dbReference>
<dbReference type="PANTHER" id="PTHR23504:SF15">
    <property type="entry name" value="MAJOR FACILITATOR SUPERFAMILY (MFS) PROFILE DOMAIN-CONTAINING PROTEIN"/>
    <property type="match status" value="1"/>
</dbReference>
<dbReference type="InterPro" id="IPR011701">
    <property type="entry name" value="MFS"/>
</dbReference>